<evidence type="ECO:0000313" key="8">
    <source>
        <dbReference type="EMBL" id="OBY64501.1"/>
    </source>
</evidence>
<evidence type="ECO:0000256" key="5">
    <source>
        <dbReference type="SAM" id="Coils"/>
    </source>
</evidence>
<dbReference type="OrthoDB" id="680700at2"/>
<evidence type="ECO:0000256" key="4">
    <source>
        <dbReference type="ARBA" id="ARBA00023136"/>
    </source>
</evidence>
<feature type="coiled-coil region" evidence="5">
    <location>
        <begin position="1647"/>
        <end position="1674"/>
    </location>
</feature>
<organism evidence="8 9">
    <name type="scientific">Polaribacter vadi</name>
    <dbReference type="NCBI Taxonomy" id="1774273"/>
    <lineage>
        <taxon>Bacteria</taxon>
        <taxon>Pseudomonadati</taxon>
        <taxon>Bacteroidota</taxon>
        <taxon>Flavobacteriia</taxon>
        <taxon>Flavobacteriales</taxon>
        <taxon>Flavobacteriaceae</taxon>
    </lineage>
</organism>
<proteinExistence type="predicted"/>
<evidence type="ECO:0000256" key="2">
    <source>
        <dbReference type="ARBA" id="ARBA00022692"/>
    </source>
</evidence>
<accession>A0A1B8TXP9</accession>
<dbReference type="KEGG" id="pob:LPB03_03525"/>
<evidence type="ECO:0000256" key="1">
    <source>
        <dbReference type="ARBA" id="ARBA00004167"/>
    </source>
</evidence>
<evidence type="ECO:0000256" key="6">
    <source>
        <dbReference type="SAM" id="Phobius"/>
    </source>
</evidence>
<keyword evidence="4 6" id="KW-0472">Membrane</keyword>
<evidence type="ECO:0000256" key="3">
    <source>
        <dbReference type="ARBA" id="ARBA00022989"/>
    </source>
</evidence>
<evidence type="ECO:0000259" key="7">
    <source>
        <dbReference type="Pfam" id="PF04357"/>
    </source>
</evidence>
<feature type="domain" description="Translocation and assembly module TamB C-terminal" evidence="7">
    <location>
        <begin position="1178"/>
        <end position="1634"/>
    </location>
</feature>
<protein>
    <recommendedName>
        <fullName evidence="7">Translocation and assembly module TamB C-terminal domain-containing protein</fullName>
    </recommendedName>
</protein>
<keyword evidence="2 6" id="KW-0812">Transmembrane</keyword>
<evidence type="ECO:0000313" key="9">
    <source>
        <dbReference type="Proteomes" id="UP000092584"/>
    </source>
</evidence>
<dbReference type="InterPro" id="IPR007452">
    <property type="entry name" value="TamB_C"/>
</dbReference>
<reference evidence="9" key="1">
    <citation type="submission" date="2016-02" db="EMBL/GenBank/DDBJ databases">
        <authorList>
            <person name="Shin S.-K."/>
            <person name="Yi H."/>
            <person name="Kim E."/>
        </authorList>
    </citation>
    <scope>NUCLEOTIDE SEQUENCE [LARGE SCALE GENOMIC DNA]</scope>
    <source>
        <strain evidence="9">LPB0003</strain>
    </source>
</reference>
<dbReference type="STRING" id="1774273.LPB03_03525"/>
<keyword evidence="9" id="KW-1185">Reference proteome</keyword>
<gene>
    <name evidence="8" type="ORF">LPB3_08970</name>
</gene>
<keyword evidence="5" id="KW-0175">Coiled coil</keyword>
<dbReference type="GO" id="GO:0005886">
    <property type="term" value="C:plasma membrane"/>
    <property type="evidence" value="ECO:0007669"/>
    <property type="project" value="InterPro"/>
</dbReference>
<dbReference type="RefSeq" id="WP_065319247.1">
    <property type="nucleotide sequence ID" value="NZ_CP017477.1"/>
</dbReference>
<dbReference type="GO" id="GO:0009306">
    <property type="term" value="P:protein secretion"/>
    <property type="evidence" value="ECO:0007669"/>
    <property type="project" value="InterPro"/>
</dbReference>
<keyword evidence="3 6" id="KW-1133">Transmembrane helix</keyword>
<comment type="caution">
    <text evidence="8">The sequence shown here is derived from an EMBL/GenBank/DDBJ whole genome shotgun (WGS) entry which is preliminary data.</text>
</comment>
<sequence>MSAKKPKKRKYRFVRRLLRVLLGIAILFFLLYLFIRSPWGQNIIVDKATNYVSSKTNTTVEIDKAFITFDGNLKVEGLFLNDKKGDTLIYSKSLEANLPLWGLINGTALGVDDVKWNGLKANIIRKDTVSGYNFQFLMDAFATNSTTTVAKDTTTTSPEIVIGSLNLSEIDVVYIDIPLGIESRFKIGELETNMETVDVEKMVFSINDLNLLNSNIKYIQKPVLITSTEEAPLPKLSAENIIIRNTKVYYKAEENNLLADLNLVDAEIENPNLNLQESIFKIDKFALRDSQTLVEIQSASNSNSQTTNSEFIWPAITLDVNEIEIENNSINYIVNNSKINKNAFDANAISLQDVNLKASTIFYKDKNAGLLIDTFNFNETSGINLEKLNLNVQLTDKNLDVTNLDVELNKNKLKANASVSYSSFSQFMASPETAKLKVSLSSFNIFLKELFKIEPSLRNNKIINDLSKKPFTGNLYADGTFSSIEVFNSKVLWGNTTQIYLNGIVENITNPDKLSLNIPDFKAETIKKDVLTFIKEEDLGIQIPEKIYLTGSINGGLKDVATNLNLKSSQGTIALNGNFKNTNTIAFDADINIDNYQLNKLLKNDQLGEISINIHTKGNGKTINDLDADLNATVSDFKFKNYAIKDLNLQGKFKDGNGKLTSNYKDDNLNITLDALVNLDTVNTKATATINLIGADLQGLGIMKRNVKTGMDISLEFNGNLNSYKVDADVTNGAVVYDNRTYLLGSIIANGFVDKDTTSITIKNKLIDLDLQSNTDPATFSKSIQQHISSYFYRDVVVTDTLKKPVNLKLKTKIAQTSLLSDVFLVNVKDIDTINISVDYNEAKRKLDAKITAPHINYSGNKLDSLAFTMHTNKDNFNFKFGFKEILATPLNIPRTIITGNQTNNELSLNFAGYHKGKTLMNVNTKITGNRDRLSFTVNPDSLILNRNKWNIPTDNEIVFTEGDKLLFTNFKIDRENQSIEITDKLPNVAKNHIAIDYNNFKISEVFNYLNPDENLATGILNGDFVLEDPFYDTGIIANLNVSKFKVLNTDLGKLTMDAKSLGNNKYDFSAKLGEGDIDLNLTGDYSVTNNDANLNLNLAINEFKMKALNSLSLGEIKETSGSFSGDFKVTGTTSNPKYNGELNFKDAVFNITKLNTKFTLQNEKLSVDNKGLSLNNFTVLDANKNALKLSGSIGTESFINPTFNLDLKATNFRVLNAKKEDNASLFGLATFNAKAKLTGDLQIPKLNADVTVGADTNLTYVLPATYANIESRDEVVAFVNRENPDAILTQTEEKTAIISGFDIKTILKIDKKAAITVVINEETGDNFKISGTGDFIFTMLPNGRITLTGGYEVADGHYELNLYNLVNRKFNLVPGSRISWSGDPFDADLNVTASYQIETSASPLMASQISNEDPSVKNKFKQVLPFNVYLNIDGELLKPKISFNLNMPEEEQGAIGGQVYGRVQQVNQQEEELNKQVFSLLVLNRFYPNSGSDGSSGGFATIARDNLNDAVSGQLNTFSDNLLGGSGIELDFDLNSYTDYQGASATDRTQLGVTAQKKLFNERLTVRVGSDVDIQGSSSTGETSPLIGNVSIEYKLSEDGRYRVKGFRKSEFENVIDGQTIVSGIALIFTQEFNEFNELWDAIFRAKEDEEEIKKAKKEAARKLKKKQAATNESIQKKKN</sequence>
<dbReference type="Proteomes" id="UP000092584">
    <property type="component" value="Unassembled WGS sequence"/>
</dbReference>
<feature type="transmembrane region" description="Helical" evidence="6">
    <location>
        <begin position="20"/>
        <end position="39"/>
    </location>
</feature>
<name>A0A1B8TXP9_9FLAO</name>
<dbReference type="EMBL" id="LSFM01000022">
    <property type="protein sequence ID" value="OBY64501.1"/>
    <property type="molecule type" value="Genomic_DNA"/>
</dbReference>
<dbReference type="Pfam" id="PF04357">
    <property type="entry name" value="TamB"/>
    <property type="match status" value="1"/>
</dbReference>
<comment type="subcellular location">
    <subcellularLocation>
        <location evidence="1">Membrane</location>
        <topology evidence="1">Single-pass membrane protein</topology>
    </subcellularLocation>
</comment>